<protein>
    <submittedName>
        <fullName evidence="3">N-acylglucosamine 2-epimerase</fullName>
    </submittedName>
</protein>
<evidence type="ECO:0000256" key="1">
    <source>
        <dbReference type="ARBA" id="ARBA00008558"/>
    </source>
</evidence>
<dbReference type="EMBL" id="RJJD01000004">
    <property type="protein sequence ID" value="RNI28732.1"/>
    <property type="molecule type" value="Genomic_DNA"/>
</dbReference>
<dbReference type="GO" id="GO:0016853">
    <property type="term" value="F:isomerase activity"/>
    <property type="evidence" value="ECO:0007669"/>
    <property type="project" value="UniProtKB-KW"/>
</dbReference>
<dbReference type="GO" id="GO:0005975">
    <property type="term" value="P:carbohydrate metabolic process"/>
    <property type="evidence" value="ECO:0007669"/>
    <property type="project" value="InterPro"/>
</dbReference>
<dbReference type="SUPFAM" id="SSF48208">
    <property type="entry name" value="Six-hairpin glycosidases"/>
    <property type="match status" value="1"/>
</dbReference>
<comment type="caution">
    <text evidence="3">The sequence shown here is derived from an EMBL/GenBank/DDBJ whole genome shotgun (WGS) entry which is preliminary data.</text>
</comment>
<dbReference type="OrthoDB" id="5141876at2"/>
<keyword evidence="4" id="KW-1185">Reference proteome</keyword>
<gene>
    <name evidence="3" type="ORF">EFB08_08865</name>
</gene>
<dbReference type="RefSeq" id="WP_123126589.1">
    <property type="nucleotide sequence ID" value="NZ_RJJD01000004.1"/>
</dbReference>
<dbReference type="InterPro" id="IPR010819">
    <property type="entry name" value="AGE/CE"/>
</dbReference>
<reference evidence="3 4" key="1">
    <citation type="submission" date="2018-11" db="EMBL/GenBank/DDBJ databases">
        <title>Rufibacter latericius sp. nov., isolated from water in Baiyang Lake.</title>
        <authorList>
            <person name="Yang Y."/>
        </authorList>
    </citation>
    <scope>NUCLEOTIDE SEQUENCE [LARGE SCALE GENOMIC DNA]</scope>
    <source>
        <strain evidence="3 4">R-22-1c-1</strain>
    </source>
</reference>
<dbReference type="InterPro" id="IPR012341">
    <property type="entry name" value="6hp_glycosidase-like_sf"/>
</dbReference>
<proteinExistence type="inferred from homology"/>
<evidence type="ECO:0000256" key="2">
    <source>
        <dbReference type="ARBA" id="ARBA00023235"/>
    </source>
</evidence>
<comment type="similarity">
    <text evidence="1">Belongs to the N-acylglucosamine 2-epimerase family.</text>
</comment>
<organism evidence="3 4">
    <name type="scientific">Rufibacter latericius</name>
    <dbReference type="NCBI Taxonomy" id="2487040"/>
    <lineage>
        <taxon>Bacteria</taxon>
        <taxon>Pseudomonadati</taxon>
        <taxon>Bacteroidota</taxon>
        <taxon>Cytophagia</taxon>
        <taxon>Cytophagales</taxon>
        <taxon>Hymenobacteraceae</taxon>
        <taxon>Rufibacter</taxon>
    </lineage>
</organism>
<dbReference type="AlphaFoldDB" id="A0A3M9MT94"/>
<dbReference type="Proteomes" id="UP000272117">
    <property type="component" value="Unassembled WGS sequence"/>
</dbReference>
<evidence type="ECO:0000313" key="4">
    <source>
        <dbReference type="Proteomes" id="UP000272117"/>
    </source>
</evidence>
<evidence type="ECO:0000313" key="3">
    <source>
        <dbReference type="EMBL" id="RNI28732.1"/>
    </source>
</evidence>
<accession>A0A3M9MT94</accession>
<name>A0A3M9MT94_9BACT</name>
<dbReference type="PANTHER" id="PTHR15108">
    <property type="entry name" value="N-ACYLGLUCOSAMINE-2-EPIMERASE"/>
    <property type="match status" value="1"/>
</dbReference>
<sequence>MSLLYGLRVLRFSLVLMAVSLLSFVASGRQNRAKIAAEIEKSMRTKLLNVWYPRSIDMQHGGFLCSFTYDWQPTGSQDKMIVTQARHTWSNAIASQLYPKEAHFKTGARHGFAFLRDVFWDKKNGGFHTLVNRQGQVIRRGFAEKEAYGNAFALYALSAYYKATGDKVALILAQETFRWLEKHSHDPVHKGYFQHLKLDGTPIVRPDTIPSTADLGYKDQNTSIHLLEAFTELYQIWPDQLVRQRLEEMLFLIRDKITTPQGYMVLFFQPNWTPVSFRDTDKETILRHRYLDHVSFGHDVETAYLMLEASHVLGLKNDTTTPRVAKRMVDHALRTGWDTEKGGFYDEGYYFKGDTHLTITKDSKNWWAQAEGLNALLLMADLFPQDQMQYYQKFEMLWRYISTYLIDQEHGGWYAGGLDKEPQQKTALKGHIWKGNYHQLRAMANCVARLKHQNYKTLQKQK</sequence>
<keyword evidence="2" id="KW-0413">Isomerase</keyword>
<dbReference type="Gene3D" id="1.50.10.10">
    <property type="match status" value="1"/>
</dbReference>
<dbReference type="Pfam" id="PF07221">
    <property type="entry name" value="GlcNAc_2-epim"/>
    <property type="match status" value="1"/>
</dbReference>
<dbReference type="InterPro" id="IPR008928">
    <property type="entry name" value="6-hairpin_glycosidase_sf"/>
</dbReference>